<reference evidence="2" key="1">
    <citation type="journal article" date="2016" name="Nat. Commun.">
        <title>The Gonium pectorale genome demonstrates co-option of cell cycle regulation during the evolution of multicellularity.</title>
        <authorList>
            <person name="Hanschen E.R."/>
            <person name="Marriage T.N."/>
            <person name="Ferris P.J."/>
            <person name="Hamaji T."/>
            <person name="Toyoda A."/>
            <person name="Fujiyama A."/>
            <person name="Neme R."/>
            <person name="Noguchi H."/>
            <person name="Minakuchi Y."/>
            <person name="Suzuki M."/>
            <person name="Kawai-Toyooka H."/>
            <person name="Smith D.R."/>
            <person name="Sparks H."/>
            <person name="Anderson J."/>
            <person name="Bakaric R."/>
            <person name="Luria V."/>
            <person name="Karger A."/>
            <person name="Kirschner M.W."/>
            <person name="Durand P.M."/>
            <person name="Michod R.E."/>
            <person name="Nozaki H."/>
            <person name="Olson B.J."/>
        </authorList>
    </citation>
    <scope>NUCLEOTIDE SEQUENCE [LARGE SCALE GENOMIC DNA]</scope>
    <source>
        <strain evidence="2">NIES-2863</strain>
    </source>
</reference>
<organism evidence="1 2">
    <name type="scientific">Gonium pectorale</name>
    <name type="common">Green alga</name>
    <dbReference type="NCBI Taxonomy" id="33097"/>
    <lineage>
        <taxon>Eukaryota</taxon>
        <taxon>Viridiplantae</taxon>
        <taxon>Chlorophyta</taxon>
        <taxon>core chlorophytes</taxon>
        <taxon>Chlorophyceae</taxon>
        <taxon>CS clade</taxon>
        <taxon>Chlamydomonadales</taxon>
        <taxon>Volvocaceae</taxon>
        <taxon>Gonium</taxon>
    </lineage>
</organism>
<proteinExistence type="predicted"/>
<gene>
    <name evidence="1" type="ORF">GPECTOR_613g698</name>
</gene>
<accession>A0A150FUC5</accession>
<evidence type="ECO:0000313" key="2">
    <source>
        <dbReference type="Proteomes" id="UP000075714"/>
    </source>
</evidence>
<protein>
    <submittedName>
        <fullName evidence="1">Uncharacterized protein</fullName>
    </submittedName>
</protein>
<dbReference type="EMBL" id="LSYV01000610">
    <property type="protein sequence ID" value="KXZ41243.1"/>
    <property type="molecule type" value="Genomic_DNA"/>
</dbReference>
<dbReference type="Proteomes" id="UP000075714">
    <property type="component" value="Unassembled WGS sequence"/>
</dbReference>
<comment type="caution">
    <text evidence="1">The sequence shown here is derived from an EMBL/GenBank/DDBJ whole genome shotgun (WGS) entry which is preliminary data.</text>
</comment>
<keyword evidence="2" id="KW-1185">Reference proteome</keyword>
<name>A0A150FUC5_GONPE</name>
<sequence length="59" mass="7257">MIGSESMRRNDEVEKDELRCGQAVVHYYDWTQHNLVKALNWESWVWYRTVYKLSVDHRQ</sequence>
<evidence type="ECO:0000313" key="1">
    <source>
        <dbReference type="EMBL" id="KXZ41243.1"/>
    </source>
</evidence>
<dbReference type="AlphaFoldDB" id="A0A150FUC5"/>